<dbReference type="Gene3D" id="1.25.10.10">
    <property type="entry name" value="Leucine-rich Repeat Variant"/>
    <property type="match status" value="1"/>
</dbReference>
<dbReference type="EMBL" id="JAXCGZ010022123">
    <property type="protein sequence ID" value="KAK7037444.1"/>
    <property type="molecule type" value="Genomic_DNA"/>
</dbReference>
<evidence type="ECO:0000256" key="1">
    <source>
        <dbReference type="ARBA" id="ARBA00010394"/>
    </source>
</evidence>
<evidence type="ECO:0000256" key="2">
    <source>
        <dbReference type="ARBA" id="ARBA00022448"/>
    </source>
</evidence>
<comment type="caution">
    <text evidence="5">The sequence shown here is derived from an EMBL/GenBank/DDBJ whole genome shotgun (WGS) entry which is preliminary data.</text>
</comment>
<keyword evidence="2" id="KW-0813">Transport</keyword>
<evidence type="ECO:0000313" key="6">
    <source>
        <dbReference type="Proteomes" id="UP001381693"/>
    </source>
</evidence>
<dbReference type="GO" id="GO:0015031">
    <property type="term" value="P:protein transport"/>
    <property type="evidence" value="ECO:0007669"/>
    <property type="project" value="UniProtKB-KW"/>
</dbReference>
<dbReference type="SUPFAM" id="SSF48371">
    <property type="entry name" value="ARM repeat"/>
    <property type="match status" value="1"/>
</dbReference>
<evidence type="ECO:0000313" key="5">
    <source>
        <dbReference type="EMBL" id="KAK7037444.1"/>
    </source>
</evidence>
<dbReference type="Proteomes" id="UP001381693">
    <property type="component" value="Unassembled WGS sequence"/>
</dbReference>
<feature type="compositionally biased region" description="Acidic residues" evidence="4">
    <location>
        <begin position="285"/>
        <end position="314"/>
    </location>
</feature>
<dbReference type="InterPro" id="IPR011989">
    <property type="entry name" value="ARM-like"/>
</dbReference>
<gene>
    <name evidence="5" type="ORF">SK128_016738</name>
</gene>
<organism evidence="5 6">
    <name type="scientific">Halocaridina rubra</name>
    <name type="common">Hawaiian red shrimp</name>
    <dbReference type="NCBI Taxonomy" id="373956"/>
    <lineage>
        <taxon>Eukaryota</taxon>
        <taxon>Metazoa</taxon>
        <taxon>Ecdysozoa</taxon>
        <taxon>Arthropoda</taxon>
        <taxon>Crustacea</taxon>
        <taxon>Multicrustacea</taxon>
        <taxon>Malacostraca</taxon>
        <taxon>Eumalacostraca</taxon>
        <taxon>Eucarida</taxon>
        <taxon>Decapoda</taxon>
        <taxon>Pleocyemata</taxon>
        <taxon>Caridea</taxon>
        <taxon>Atyoidea</taxon>
        <taxon>Atyidae</taxon>
        <taxon>Halocaridina</taxon>
    </lineage>
</organism>
<dbReference type="InterPro" id="IPR000225">
    <property type="entry name" value="Armadillo"/>
</dbReference>
<feature type="compositionally biased region" description="Basic and acidic residues" evidence="4">
    <location>
        <begin position="250"/>
        <end position="284"/>
    </location>
</feature>
<keyword evidence="6" id="KW-1185">Reference proteome</keyword>
<dbReference type="PANTHER" id="PTHR23316">
    <property type="entry name" value="IMPORTIN ALPHA"/>
    <property type="match status" value="1"/>
</dbReference>
<dbReference type="InterPro" id="IPR016024">
    <property type="entry name" value="ARM-type_fold"/>
</dbReference>
<dbReference type="SMART" id="SM00185">
    <property type="entry name" value="ARM"/>
    <property type="match status" value="4"/>
</dbReference>
<name>A0AAN8WEJ7_HALRR</name>
<dbReference type="AlphaFoldDB" id="A0AAN8WEJ7"/>
<dbReference type="Pfam" id="PF16186">
    <property type="entry name" value="Arm_3"/>
    <property type="match status" value="1"/>
</dbReference>
<comment type="similarity">
    <text evidence="1">Belongs to the importin alpha family.</text>
</comment>
<protein>
    <submittedName>
        <fullName evidence="5">Uncharacterized protein</fullName>
    </submittedName>
</protein>
<accession>A0AAN8WEJ7</accession>
<dbReference type="Pfam" id="PF00514">
    <property type="entry name" value="Arm"/>
    <property type="match status" value="1"/>
</dbReference>
<keyword evidence="3" id="KW-0653">Protein transport</keyword>
<evidence type="ECO:0000256" key="3">
    <source>
        <dbReference type="ARBA" id="ARBA00022927"/>
    </source>
</evidence>
<reference evidence="5 6" key="1">
    <citation type="submission" date="2023-11" db="EMBL/GenBank/DDBJ databases">
        <title>Halocaridina rubra genome assembly.</title>
        <authorList>
            <person name="Smith C."/>
        </authorList>
    </citation>
    <scope>NUCLEOTIDE SEQUENCE [LARGE SCALE GENOMIC DNA]</scope>
    <source>
        <strain evidence="5">EP-1</strain>
        <tissue evidence="5">Whole</tissue>
    </source>
</reference>
<evidence type="ECO:0000256" key="4">
    <source>
        <dbReference type="SAM" id="MobiDB-lite"/>
    </source>
</evidence>
<sequence>MVPQVVEFMKNENKQVRMPAIRLCGSISTGTDEQTENVLQAGALQSVRTNFEDEPTSLQKEMAWFISNVTAGTKTQAQSVIEAGLLPSLIKHAKLGEYIVRKEATWALSNLTSLCDDDLVSSLISAGGIEALLSVLNVIPEGRIVQICLEGIYNILKTKANTLDKLEETKVIIRENGGVEILETLVCSDNFDIKNTASEILTNYFPDSESIGDKDMPDFSDLEKEENSSHSKDELTAQTHAHKYMQGISRDNEKDDRSTEERKNQGKRSEGEINDKKDNNRENSEIQEVDFEADESDVEDIKEDTDNDNEINDL</sequence>
<feature type="compositionally biased region" description="Basic and acidic residues" evidence="4">
    <location>
        <begin position="211"/>
        <end position="235"/>
    </location>
</feature>
<dbReference type="InterPro" id="IPR032413">
    <property type="entry name" value="Arm_3"/>
</dbReference>
<proteinExistence type="inferred from homology"/>
<feature type="region of interest" description="Disordered" evidence="4">
    <location>
        <begin position="206"/>
        <end position="314"/>
    </location>
</feature>